<sequence length="74" mass="8377">MGHDFVLYSSVSLSSCIILDSTKSKFQIYAPQVSIDPSFLQEDIRGSIYSQVQWQHGPRHDNSDSTRLSVMLKT</sequence>
<name>A0ACB9PRW2_BAUVA</name>
<dbReference type="Proteomes" id="UP000828941">
    <property type="component" value="Chromosome 3"/>
</dbReference>
<protein>
    <submittedName>
        <fullName evidence="1">Uncharacterized protein</fullName>
    </submittedName>
</protein>
<keyword evidence="2" id="KW-1185">Reference proteome</keyword>
<organism evidence="1 2">
    <name type="scientific">Bauhinia variegata</name>
    <name type="common">Purple orchid tree</name>
    <name type="synonym">Phanera variegata</name>
    <dbReference type="NCBI Taxonomy" id="167791"/>
    <lineage>
        <taxon>Eukaryota</taxon>
        <taxon>Viridiplantae</taxon>
        <taxon>Streptophyta</taxon>
        <taxon>Embryophyta</taxon>
        <taxon>Tracheophyta</taxon>
        <taxon>Spermatophyta</taxon>
        <taxon>Magnoliopsida</taxon>
        <taxon>eudicotyledons</taxon>
        <taxon>Gunneridae</taxon>
        <taxon>Pentapetalae</taxon>
        <taxon>rosids</taxon>
        <taxon>fabids</taxon>
        <taxon>Fabales</taxon>
        <taxon>Fabaceae</taxon>
        <taxon>Cercidoideae</taxon>
        <taxon>Cercideae</taxon>
        <taxon>Bauhiniinae</taxon>
        <taxon>Bauhinia</taxon>
    </lineage>
</organism>
<comment type="caution">
    <text evidence="1">The sequence shown here is derived from an EMBL/GenBank/DDBJ whole genome shotgun (WGS) entry which is preliminary data.</text>
</comment>
<gene>
    <name evidence="1" type="ORF">L6164_005622</name>
</gene>
<reference evidence="1 2" key="1">
    <citation type="journal article" date="2022" name="DNA Res.">
        <title>Chromosomal-level genome assembly of the orchid tree Bauhinia variegata (Leguminosae; Cercidoideae) supports the allotetraploid origin hypothesis of Bauhinia.</title>
        <authorList>
            <person name="Zhong Y."/>
            <person name="Chen Y."/>
            <person name="Zheng D."/>
            <person name="Pang J."/>
            <person name="Liu Y."/>
            <person name="Luo S."/>
            <person name="Meng S."/>
            <person name="Qian L."/>
            <person name="Wei D."/>
            <person name="Dai S."/>
            <person name="Zhou R."/>
        </authorList>
    </citation>
    <scope>NUCLEOTIDE SEQUENCE [LARGE SCALE GENOMIC DNA]</scope>
    <source>
        <strain evidence="1">BV-YZ2020</strain>
    </source>
</reference>
<accession>A0ACB9PRW2</accession>
<proteinExistence type="predicted"/>
<dbReference type="EMBL" id="CM039428">
    <property type="protein sequence ID" value="KAI4351246.1"/>
    <property type="molecule type" value="Genomic_DNA"/>
</dbReference>
<evidence type="ECO:0000313" key="2">
    <source>
        <dbReference type="Proteomes" id="UP000828941"/>
    </source>
</evidence>
<evidence type="ECO:0000313" key="1">
    <source>
        <dbReference type="EMBL" id="KAI4351246.1"/>
    </source>
</evidence>